<evidence type="ECO:0000313" key="2">
    <source>
        <dbReference type="EMBL" id="GEM83155.1"/>
    </source>
</evidence>
<comment type="caution">
    <text evidence="2">The sequence shown here is derived from an EMBL/GenBank/DDBJ whole genome shotgun (WGS) entry which is preliminary data.</text>
</comment>
<evidence type="ECO:0000313" key="3">
    <source>
        <dbReference type="Proteomes" id="UP000321197"/>
    </source>
</evidence>
<evidence type="ECO:0000256" key="1">
    <source>
        <dbReference type="SAM" id="MobiDB-lite"/>
    </source>
</evidence>
<organism evidence="2 3">
    <name type="scientific">Meiothermus hypogaeus NBRC 106114</name>
    <dbReference type="NCBI Taxonomy" id="1227553"/>
    <lineage>
        <taxon>Bacteria</taxon>
        <taxon>Thermotogati</taxon>
        <taxon>Deinococcota</taxon>
        <taxon>Deinococci</taxon>
        <taxon>Thermales</taxon>
        <taxon>Thermaceae</taxon>
        <taxon>Meiothermus</taxon>
    </lineage>
</organism>
<protein>
    <submittedName>
        <fullName evidence="2">Uncharacterized protein</fullName>
    </submittedName>
</protein>
<proteinExistence type="predicted"/>
<gene>
    <name evidence="2" type="ORF">MHY01S_13210</name>
</gene>
<dbReference type="EMBL" id="BJXL01000033">
    <property type="protein sequence ID" value="GEM83155.1"/>
    <property type="molecule type" value="Genomic_DNA"/>
</dbReference>
<sequence>MRWNSSGVSYRQESQQSQQVDGFACWTTKKRWEKGRLAGAKTAIFSQRTGITSSTGKEANEAEGGGRAGPTLVDRGKMPFRKWKGRFGGKRCWECWEF</sequence>
<feature type="region of interest" description="Disordered" evidence="1">
    <location>
        <begin position="48"/>
        <end position="73"/>
    </location>
</feature>
<accession>A0A511R0K7</accession>
<name>A0A511R0K7_9DEIN</name>
<reference evidence="2 3" key="1">
    <citation type="submission" date="2019-07" db="EMBL/GenBank/DDBJ databases">
        <title>Whole genome shotgun sequence of Meiothermus hypogaeus NBRC 106114.</title>
        <authorList>
            <person name="Hosoyama A."/>
            <person name="Uohara A."/>
            <person name="Ohji S."/>
            <person name="Ichikawa N."/>
        </authorList>
    </citation>
    <scope>NUCLEOTIDE SEQUENCE [LARGE SCALE GENOMIC DNA]</scope>
    <source>
        <strain evidence="2 3">NBRC 106114</strain>
    </source>
</reference>
<dbReference type="AlphaFoldDB" id="A0A511R0K7"/>
<dbReference type="Proteomes" id="UP000321197">
    <property type="component" value="Unassembled WGS sequence"/>
</dbReference>